<keyword evidence="3 7" id="KW-0812">Transmembrane</keyword>
<accession>A0A1M6L7D5</accession>
<evidence type="ECO:0000256" key="5">
    <source>
        <dbReference type="ARBA" id="ARBA00023136"/>
    </source>
</evidence>
<evidence type="ECO:0000259" key="9">
    <source>
        <dbReference type="Pfam" id="PF12704"/>
    </source>
</evidence>
<evidence type="ECO:0000256" key="6">
    <source>
        <dbReference type="ARBA" id="ARBA00038076"/>
    </source>
</evidence>
<dbReference type="GO" id="GO:0005886">
    <property type="term" value="C:plasma membrane"/>
    <property type="evidence" value="ECO:0007669"/>
    <property type="project" value="UniProtKB-SubCell"/>
</dbReference>
<evidence type="ECO:0000256" key="7">
    <source>
        <dbReference type="SAM" id="Phobius"/>
    </source>
</evidence>
<dbReference type="STRING" id="1121955.SAMN02745146_3654"/>
<reference evidence="10 11" key="1">
    <citation type="submission" date="2016-11" db="EMBL/GenBank/DDBJ databases">
        <authorList>
            <person name="Jaros S."/>
            <person name="Januszkiewicz K."/>
            <person name="Wedrychowicz H."/>
        </authorList>
    </citation>
    <scope>NUCLEOTIDE SEQUENCE [LARGE SCALE GENOMIC DNA]</scope>
    <source>
        <strain evidence="10 11">DSM 21074</strain>
    </source>
</reference>
<evidence type="ECO:0000256" key="4">
    <source>
        <dbReference type="ARBA" id="ARBA00022989"/>
    </source>
</evidence>
<evidence type="ECO:0000256" key="1">
    <source>
        <dbReference type="ARBA" id="ARBA00004651"/>
    </source>
</evidence>
<sequence length="400" mass="44283">MLRHIFRLIWNRKRANLLLLSEILFSFIVLFGVGTLLFTFGQNYLLPRGFAHQNVWRLNISAAQGEKMPRPVLDDVLRQVRALPGVLDISLGSPNTPFRFLTMNSEFRHGNRKSDITDRYDADDRYLTTLGLTLREGRWFQARDDANPRRPAVITQNLREALFAPGEPVLGQLIQPADQGFQATGQEEYQVVGVVENVRPGSDFSGPQSGMWLRLVPYDTTHWEGAAVLVKVAPGQGPALQQRIVRTIAGVTRQWSTEVRTLEADRLDKLRVTLAPLAALAVVGIFLIVNVALGLFGVLWYNISQRRAEIGLRRAMGATGRGIGHQFLLETMVLTTLAVAAGLLLTVQFPLLGAFGGPPRVYGMAMLLATGVVFLITAVCAWQPSRLAARIQPAAALREE</sequence>
<name>A0A1M6L7D5_9BACT</name>
<dbReference type="PANTHER" id="PTHR30572:SF4">
    <property type="entry name" value="ABC TRANSPORTER PERMEASE YTRF"/>
    <property type="match status" value="1"/>
</dbReference>
<evidence type="ECO:0000313" key="10">
    <source>
        <dbReference type="EMBL" id="SHJ67116.1"/>
    </source>
</evidence>
<evidence type="ECO:0000256" key="2">
    <source>
        <dbReference type="ARBA" id="ARBA00022475"/>
    </source>
</evidence>
<gene>
    <name evidence="10" type="ORF">SAMN02745146_3654</name>
</gene>
<feature type="transmembrane region" description="Helical" evidence="7">
    <location>
        <begin position="323"/>
        <end position="349"/>
    </location>
</feature>
<dbReference type="GO" id="GO:0022857">
    <property type="term" value="F:transmembrane transporter activity"/>
    <property type="evidence" value="ECO:0007669"/>
    <property type="project" value="TreeGrafter"/>
</dbReference>
<evidence type="ECO:0000259" key="8">
    <source>
        <dbReference type="Pfam" id="PF02687"/>
    </source>
</evidence>
<dbReference type="AlphaFoldDB" id="A0A1M6L7D5"/>
<evidence type="ECO:0000256" key="3">
    <source>
        <dbReference type="ARBA" id="ARBA00022692"/>
    </source>
</evidence>
<dbReference type="InterPro" id="IPR003838">
    <property type="entry name" value="ABC3_permease_C"/>
</dbReference>
<keyword evidence="11" id="KW-1185">Reference proteome</keyword>
<feature type="transmembrane region" description="Helical" evidence="7">
    <location>
        <begin position="17"/>
        <end position="40"/>
    </location>
</feature>
<proteinExistence type="inferred from homology"/>
<feature type="transmembrane region" description="Helical" evidence="7">
    <location>
        <begin position="361"/>
        <end position="382"/>
    </location>
</feature>
<protein>
    <submittedName>
        <fullName evidence="10">Putative ABC transport system permease protein</fullName>
    </submittedName>
</protein>
<feature type="transmembrane region" description="Helical" evidence="7">
    <location>
        <begin position="277"/>
        <end position="302"/>
    </location>
</feature>
<dbReference type="Pfam" id="PF12704">
    <property type="entry name" value="MacB_PCD"/>
    <property type="match status" value="1"/>
</dbReference>
<dbReference type="Proteomes" id="UP000184418">
    <property type="component" value="Unassembled WGS sequence"/>
</dbReference>
<dbReference type="Pfam" id="PF02687">
    <property type="entry name" value="FtsX"/>
    <property type="match status" value="1"/>
</dbReference>
<feature type="domain" description="MacB-like periplasmic core" evidence="9">
    <location>
        <begin position="38"/>
        <end position="244"/>
    </location>
</feature>
<comment type="similarity">
    <text evidence="6">Belongs to the ABC-4 integral membrane protein family.</text>
</comment>
<dbReference type="InterPro" id="IPR050250">
    <property type="entry name" value="Macrolide_Exporter_MacB"/>
</dbReference>
<keyword evidence="5 7" id="KW-0472">Membrane</keyword>
<dbReference type="OrthoDB" id="8769057at2"/>
<feature type="domain" description="ABC3 transporter permease C-terminal" evidence="8">
    <location>
        <begin position="282"/>
        <end position="393"/>
    </location>
</feature>
<dbReference type="RefSeq" id="WP_073111873.1">
    <property type="nucleotide sequence ID" value="NZ_FQYN01000009.1"/>
</dbReference>
<dbReference type="InterPro" id="IPR025857">
    <property type="entry name" value="MacB_PCD"/>
</dbReference>
<dbReference type="EMBL" id="FQYN01000009">
    <property type="protein sequence ID" value="SHJ67116.1"/>
    <property type="molecule type" value="Genomic_DNA"/>
</dbReference>
<evidence type="ECO:0000313" key="11">
    <source>
        <dbReference type="Proteomes" id="UP000184418"/>
    </source>
</evidence>
<comment type="subcellular location">
    <subcellularLocation>
        <location evidence="1">Cell membrane</location>
        <topology evidence="1">Multi-pass membrane protein</topology>
    </subcellularLocation>
</comment>
<keyword evidence="4 7" id="KW-1133">Transmembrane helix</keyword>
<organism evidence="10 11">
    <name type="scientific">Hymenobacter daecheongensis DSM 21074</name>
    <dbReference type="NCBI Taxonomy" id="1121955"/>
    <lineage>
        <taxon>Bacteria</taxon>
        <taxon>Pseudomonadati</taxon>
        <taxon>Bacteroidota</taxon>
        <taxon>Cytophagia</taxon>
        <taxon>Cytophagales</taxon>
        <taxon>Hymenobacteraceae</taxon>
        <taxon>Hymenobacter</taxon>
    </lineage>
</organism>
<dbReference type="PANTHER" id="PTHR30572">
    <property type="entry name" value="MEMBRANE COMPONENT OF TRANSPORTER-RELATED"/>
    <property type="match status" value="1"/>
</dbReference>
<keyword evidence="2" id="KW-1003">Cell membrane</keyword>